<name>X6NJ52_RETFI</name>
<protein>
    <submittedName>
        <fullName evidence="2">Uncharacterized protein</fullName>
    </submittedName>
</protein>
<dbReference type="AlphaFoldDB" id="X6NJ52"/>
<comment type="caution">
    <text evidence="2">The sequence shown here is derived from an EMBL/GenBank/DDBJ whole genome shotgun (WGS) entry which is preliminary data.</text>
</comment>
<dbReference type="EMBL" id="ASPP01008136">
    <property type="protein sequence ID" value="ETO26026.1"/>
    <property type="molecule type" value="Genomic_DNA"/>
</dbReference>
<feature type="compositionally biased region" description="Acidic residues" evidence="1">
    <location>
        <begin position="216"/>
        <end position="230"/>
    </location>
</feature>
<feature type="region of interest" description="Disordered" evidence="1">
    <location>
        <begin position="482"/>
        <end position="597"/>
    </location>
</feature>
<feature type="compositionally biased region" description="Polar residues" evidence="1">
    <location>
        <begin position="537"/>
        <end position="584"/>
    </location>
</feature>
<feature type="region of interest" description="Disordered" evidence="1">
    <location>
        <begin position="210"/>
        <end position="242"/>
    </location>
</feature>
<feature type="compositionally biased region" description="Polar residues" evidence="1">
    <location>
        <begin position="725"/>
        <end position="737"/>
    </location>
</feature>
<feature type="region of interest" description="Disordered" evidence="1">
    <location>
        <begin position="354"/>
        <end position="376"/>
    </location>
</feature>
<sequence>MSLGTNQNVPKSQRAFYTAVIEELLKKEEIEKTMTRLERDFDPMTLYSTHGNVRDSIGDDGGEAPADMMRGEYLTQDLLDKVSRYQAVECTQLSLQETNYERTVRCIKERLLAHNPQTKQTDKQPKQPVFENATLSVNSDSLVMHKHIHNDNNKANPHTFSTQNHTGLSVHTNTLYHKIFPYTGMFANVGKKAGLCIKEGMQTFTVTSFGKSYKENEEETEEEEEEEEENSVVGVNASTQKNQYSQNLTLDEEESDSHEMGKMADPNQRYCCSVLGTPTRNHAWDKIDDAMQHFHRVNKRNYLYKQLGSNNNDQIIKYRMQRRALSLSAPPVCPGMTAGVDIDKRVIQGETADRCDPTKAPATKPRQEKAHLQSADKASKGLKIAINLDDDDTKNNGVILNEMKSRAELSLTMNTYIDKPIRSETDDPLGLRNISKSDVSAFSTRIRLHKKSGQGYALISVGPELAKDNQTTAKIDPCKETKCQEQTSVNEFSKRAQTNRNQDEKETDLADNKRGKNENVLTDTESHRKSEEITPVKNVSLQKVAPQTEQLHMNTTSDPESQQTPQTISPNEQTPQQSQNSQIKNAVKRRRPALKRSNIVRDSSKVTFVTKRRRLNDEILQATVIDESLPDTKAIEIKLPFQDRSTKDTPVSMSQPNKRIRRHTQNNGKKESVPYDTMALGNATKYIASEENVEKSTAITRNRRRHKTIEDKRKSDTLLRKQQILKRTSVQQGTPVSNEKPETTSETTDTGSINHSSDKERKRFDKSPLVVTRHTKKCTHCSAKIWQRKANSQGTNR</sequence>
<feature type="compositionally biased region" description="Basic and acidic residues" evidence="1">
    <location>
        <begin position="524"/>
        <end position="534"/>
    </location>
</feature>
<organism evidence="2 3">
    <name type="scientific">Reticulomyxa filosa</name>
    <dbReference type="NCBI Taxonomy" id="46433"/>
    <lineage>
        <taxon>Eukaryota</taxon>
        <taxon>Sar</taxon>
        <taxon>Rhizaria</taxon>
        <taxon>Retaria</taxon>
        <taxon>Foraminifera</taxon>
        <taxon>Monothalamids</taxon>
        <taxon>Reticulomyxidae</taxon>
        <taxon>Reticulomyxa</taxon>
    </lineage>
</organism>
<evidence type="ECO:0000313" key="3">
    <source>
        <dbReference type="Proteomes" id="UP000023152"/>
    </source>
</evidence>
<proteinExistence type="predicted"/>
<feature type="compositionally biased region" description="Basic and acidic residues" evidence="1">
    <location>
        <begin position="501"/>
        <end position="517"/>
    </location>
</feature>
<feature type="compositionally biased region" description="Polar residues" evidence="1">
    <location>
        <begin position="744"/>
        <end position="755"/>
    </location>
</feature>
<reference evidence="2 3" key="1">
    <citation type="journal article" date="2013" name="Curr. Biol.">
        <title>The Genome of the Foraminiferan Reticulomyxa filosa.</title>
        <authorList>
            <person name="Glockner G."/>
            <person name="Hulsmann N."/>
            <person name="Schleicher M."/>
            <person name="Noegel A.A."/>
            <person name="Eichinger L."/>
            <person name="Gallinger C."/>
            <person name="Pawlowski J."/>
            <person name="Sierra R."/>
            <person name="Euteneuer U."/>
            <person name="Pillet L."/>
            <person name="Moustafa A."/>
            <person name="Platzer M."/>
            <person name="Groth M."/>
            <person name="Szafranski K."/>
            <person name="Schliwa M."/>
        </authorList>
    </citation>
    <scope>NUCLEOTIDE SEQUENCE [LARGE SCALE GENOMIC DNA]</scope>
</reference>
<feature type="region of interest" description="Disordered" evidence="1">
    <location>
        <begin position="692"/>
        <end position="765"/>
    </location>
</feature>
<keyword evidence="3" id="KW-1185">Reference proteome</keyword>
<evidence type="ECO:0000313" key="2">
    <source>
        <dbReference type="EMBL" id="ETO26026.1"/>
    </source>
</evidence>
<feature type="compositionally biased region" description="Basic and acidic residues" evidence="1">
    <location>
        <begin position="708"/>
        <end position="719"/>
    </location>
</feature>
<accession>X6NJ52</accession>
<evidence type="ECO:0000256" key="1">
    <source>
        <dbReference type="SAM" id="MobiDB-lite"/>
    </source>
</evidence>
<feature type="compositionally biased region" description="Polar residues" evidence="1">
    <location>
        <begin position="648"/>
        <end position="657"/>
    </location>
</feature>
<feature type="compositionally biased region" description="Polar residues" evidence="1">
    <location>
        <begin position="484"/>
        <end position="500"/>
    </location>
</feature>
<feature type="compositionally biased region" description="Basic and acidic residues" evidence="1">
    <location>
        <begin position="756"/>
        <end position="765"/>
    </location>
</feature>
<dbReference type="Proteomes" id="UP000023152">
    <property type="component" value="Unassembled WGS sequence"/>
</dbReference>
<feature type="region of interest" description="Disordered" evidence="1">
    <location>
        <begin position="645"/>
        <end position="674"/>
    </location>
</feature>
<gene>
    <name evidence="2" type="ORF">RFI_11112</name>
</gene>